<accession>M5CAB0</accession>
<dbReference type="Proteomes" id="UP000012065">
    <property type="component" value="Unassembled WGS sequence"/>
</dbReference>
<dbReference type="CDD" id="cd09917">
    <property type="entry name" value="F-box_SF"/>
    <property type="match status" value="1"/>
</dbReference>
<evidence type="ECO:0000259" key="1">
    <source>
        <dbReference type="PROSITE" id="PS50181"/>
    </source>
</evidence>
<proteinExistence type="predicted"/>
<sequence length="381" mass="43372">MGKVTTYCQISGCSPEVDDILDSLLFEETPPTSASELEKVEYKTLNDALKLLSTEDEKEGTQALSISGSIFEGPYKDNNKPVWGFEEEPSTLEALLAEAEGHVRVLSGCRMGNMFDMGYCHGPMGQDDGAIVSYGGYFFVQTYMLPILTGATQGRVSVERLWRLVMAKGHFNNTKRSPVITGVDYGPIYNYLEQYPWILGDVEKEELLKMGGLGTPEDIAEVLRTRGFWMWMRPDRFPLTPATTIRPITTIAEGDLSTSLHEAISKLPPEILQYIALKLDLKDIIVFATLNKTLYWRLIGTREARDSLAEAYIRTHARWCLPSGEAELNWWNERNGDDLLVWEYLERCWSKSHSMRNRRRIWKAAESIEEQYDKQVDLADK</sequence>
<protein>
    <recommendedName>
        <fullName evidence="1">F-box domain-containing protein</fullName>
    </recommendedName>
</protein>
<dbReference type="PROSITE" id="PS50181">
    <property type="entry name" value="FBOX"/>
    <property type="match status" value="1"/>
</dbReference>
<dbReference type="EMBL" id="CAOJ01010389">
    <property type="protein sequence ID" value="CCO32762.1"/>
    <property type="molecule type" value="Genomic_DNA"/>
</dbReference>
<reference evidence="2 3" key="1">
    <citation type="journal article" date="2013" name="J. Biotechnol.">
        <title>Establishment and interpretation of the genome sequence of the phytopathogenic fungus Rhizoctonia solani AG1-IB isolate 7/3/14.</title>
        <authorList>
            <person name="Wibberg D.W."/>
            <person name="Jelonek L.J."/>
            <person name="Rupp O.R."/>
            <person name="Hennig M.H."/>
            <person name="Eikmeyer F.E."/>
            <person name="Goesmann A.G."/>
            <person name="Hartmann A.H."/>
            <person name="Borriss R.B."/>
            <person name="Grosch R.G."/>
            <person name="Puehler A.P."/>
            <person name="Schlueter A.S."/>
        </authorList>
    </citation>
    <scope>NUCLEOTIDE SEQUENCE [LARGE SCALE GENOMIC DNA]</scope>
    <source>
        <strain evidence="3">AG1-IB / isolate 7/3/14</strain>
    </source>
</reference>
<evidence type="ECO:0000313" key="3">
    <source>
        <dbReference type="Proteomes" id="UP000012065"/>
    </source>
</evidence>
<evidence type="ECO:0000313" key="2">
    <source>
        <dbReference type="EMBL" id="CCO32762.1"/>
    </source>
</evidence>
<feature type="domain" description="F-box" evidence="1">
    <location>
        <begin position="261"/>
        <end position="308"/>
    </location>
</feature>
<organism evidence="2 3">
    <name type="scientific">Thanatephorus cucumeris (strain AG1-IB / isolate 7/3/14)</name>
    <name type="common">Lettuce bottom rot fungus</name>
    <name type="synonym">Rhizoctonia solani</name>
    <dbReference type="NCBI Taxonomy" id="1108050"/>
    <lineage>
        <taxon>Eukaryota</taxon>
        <taxon>Fungi</taxon>
        <taxon>Dikarya</taxon>
        <taxon>Basidiomycota</taxon>
        <taxon>Agaricomycotina</taxon>
        <taxon>Agaricomycetes</taxon>
        <taxon>Cantharellales</taxon>
        <taxon>Ceratobasidiaceae</taxon>
        <taxon>Rhizoctonia</taxon>
        <taxon>Rhizoctonia solani AG-1</taxon>
    </lineage>
</organism>
<dbReference type="AlphaFoldDB" id="M5CAB0"/>
<comment type="caution">
    <text evidence="2">The sequence shown here is derived from an EMBL/GenBank/DDBJ whole genome shotgun (WGS) entry which is preliminary data.</text>
</comment>
<gene>
    <name evidence="2" type="ORF">BN14_06825</name>
</gene>
<dbReference type="InterPro" id="IPR001810">
    <property type="entry name" value="F-box_dom"/>
</dbReference>
<name>M5CAB0_THACB</name>
<dbReference type="HOGENOM" id="CLU_726000_0_0_1"/>